<dbReference type="Proteomes" id="UP000789375">
    <property type="component" value="Unassembled WGS sequence"/>
</dbReference>
<dbReference type="PROSITE" id="PS50213">
    <property type="entry name" value="FAS1"/>
    <property type="match status" value="1"/>
</dbReference>
<proteinExistence type="predicted"/>
<gene>
    <name evidence="2" type="ORF">FMOSSE_LOCUS7243</name>
</gene>
<organism evidence="2 3">
    <name type="scientific">Funneliformis mosseae</name>
    <name type="common">Endomycorrhizal fungus</name>
    <name type="synonym">Glomus mosseae</name>
    <dbReference type="NCBI Taxonomy" id="27381"/>
    <lineage>
        <taxon>Eukaryota</taxon>
        <taxon>Fungi</taxon>
        <taxon>Fungi incertae sedis</taxon>
        <taxon>Mucoromycota</taxon>
        <taxon>Glomeromycotina</taxon>
        <taxon>Glomeromycetes</taxon>
        <taxon>Glomerales</taxon>
        <taxon>Glomeraceae</taxon>
        <taxon>Funneliformis</taxon>
    </lineage>
</organism>
<evidence type="ECO:0000313" key="3">
    <source>
        <dbReference type="Proteomes" id="UP000789375"/>
    </source>
</evidence>
<dbReference type="SUPFAM" id="SSF82153">
    <property type="entry name" value="FAS1 domain"/>
    <property type="match status" value="2"/>
</dbReference>
<dbReference type="InterPro" id="IPR000782">
    <property type="entry name" value="FAS1_domain"/>
</dbReference>
<name>A0A9N9BHS7_FUNMO</name>
<sequence>MDIYTSLSSISTSFFFPIIFVRKLDNYLLNGNHITIFAPTNDVINRQLQYHERQYSIGECGGGLDDLDLFVKHHLNDEVLCSKNLALEIQMGEPIKVEKDKLGNIRVCRWKCPLKVIHVINNIAIPNALHFTKHKYLCTPYTILAPKDEYFDDNLISIGKVTLIYHVLEGKYVTSDLFNNMHIKTELRTKDLKIIDKELLFPYYKNVDLPVEIGNAIIYVLTGELNPPPPIMRTLGSDEQYKSINFFVNHGNLISKVRSTKGFTMIAPKKLS</sequence>
<dbReference type="InterPro" id="IPR036378">
    <property type="entry name" value="FAS1_dom_sf"/>
</dbReference>
<protein>
    <submittedName>
        <fullName evidence="2">13260_t:CDS:1</fullName>
    </submittedName>
</protein>
<feature type="domain" description="FAS1" evidence="1">
    <location>
        <begin position="1"/>
        <end position="124"/>
    </location>
</feature>
<accession>A0A9N9BHS7</accession>
<dbReference type="AlphaFoldDB" id="A0A9N9BHS7"/>
<keyword evidence="3" id="KW-1185">Reference proteome</keyword>
<comment type="caution">
    <text evidence="2">The sequence shown here is derived from an EMBL/GenBank/DDBJ whole genome shotgun (WGS) entry which is preliminary data.</text>
</comment>
<dbReference type="EMBL" id="CAJVPP010001652">
    <property type="protein sequence ID" value="CAG8566736.1"/>
    <property type="molecule type" value="Genomic_DNA"/>
</dbReference>
<reference evidence="2" key="1">
    <citation type="submission" date="2021-06" db="EMBL/GenBank/DDBJ databases">
        <authorList>
            <person name="Kallberg Y."/>
            <person name="Tangrot J."/>
            <person name="Rosling A."/>
        </authorList>
    </citation>
    <scope>NUCLEOTIDE SEQUENCE</scope>
    <source>
        <strain evidence="2">87-6 pot B 2015</strain>
    </source>
</reference>
<evidence type="ECO:0000259" key="1">
    <source>
        <dbReference type="PROSITE" id="PS50213"/>
    </source>
</evidence>
<evidence type="ECO:0000313" key="2">
    <source>
        <dbReference type="EMBL" id="CAG8566736.1"/>
    </source>
</evidence>